<dbReference type="VEuPathDB" id="FungiDB:BD410DRAFT_136091"/>
<accession>A0A4Y7PJ05</accession>
<sequence length="452" mass="51563">MKCNDAKLSLETHLPPEVLDIIVSHVEKPSHLLALALTCKTLSVIILPRHIRYRNVSCNLHDGWDRLQDCIRHPDRAQNIRILTLIGPSDRDGYQHFKSPPEHFLADVIGTMERLSRLNIVVEVPQCDTDFKGFWNRVTVYRNLRCLDVGLACPTVLADLLYDTDDLTFLHELKMNIIFQVDPEVFERMCTFIRKNVNLKMLDISCTPPVEGTLWDIPGSSHFPDLKSLTLDSFFVGFDKSPSPDIVLNCIQIHDRLETLNTTVELPLGTLPPGTLSNLNVLYNSSNNDAILNILTCPTLNYQPRPLVDIGGFTCDSQFFDALDYVNCEAVHSLRDVQFASTAGLAELPNVFPNLRFLSVNAGQMWDESYGGIRNLLRAEWAGVIRRFPLLIAFHGVCFFTDTRQTDPFEEELQQVRAIFPLIERLDTSRRDTVLIIDRINGSWKMEKRHYQ</sequence>
<organism evidence="1 2">
    <name type="scientific">Rickenella mellea</name>
    <dbReference type="NCBI Taxonomy" id="50990"/>
    <lineage>
        <taxon>Eukaryota</taxon>
        <taxon>Fungi</taxon>
        <taxon>Dikarya</taxon>
        <taxon>Basidiomycota</taxon>
        <taxon>Agaricomycotina</taxon>
        <taxon>Agaricomycetes</taxon>
        <taxon>Hymenochaetales</taxon>
        <taxon>Rickenellaceae</taxon>
        <taxon>Rickenella</taxon>
    </lineage>
</organism>
<keyword evidence="2" id="KW-1185">Reference proteome</keyword>
<dbReference type="AlphaFoldDB" id="A0A4Y7PJ05"/>
<evidence type="ECO:0000313" key="1">
    <source>
        <dbReference type="EMBL" id="TDL15205.1"/>
    </source>
</evidence>
<proteinExistence type="predicted"/>
<dbReference type="Proteomes" id="UP000294933">
    <property type="component" value="Unassembled WGS sequence"/>
</dbReference>
<dbReference type="STRING" id="50990.A0A4Y7PJ05"/>
<gene>
    <name evidence="1" type="ORF">BD410DRAFT_136091</name>
</gene>
<reference evidence="1 2" key="1">
    <citation type="submission" date="2018-06" db="EMBL/GenBank/DDBJ databases">
        <title>A transcriptomic atlas of mushroom development highlights an independent origin of complex multicellularity.</title>
        <authorList>
            <consortium name="DOE Joint Genome Institute"/>
            <person name="Krizsan K."/>
            <person name="Almasi E."/>
            <person name="Merenyi Z."/>
            <person name="Sahu N."/>
            <person name="Viragh M."/>
            <person name="Koszo T."/>
            <person name="Mondo S."/>
            <person name="Kiss B."/>
            <person name="Balint B."/>
            <person name="Kues U."/>
            <person name="Barry K."/>
            <person name="Hegedus J.C."/>
            <person name="Henrissat B."/>
            <person name="Johnson J."/>
            <person name="Lipzen A."/>
            <person name="Ohm R."/>
            <person name="Nagy I."/>
            <person name="Pangilinan J."/>
            <person name="Yan J."/>
            <person name="Xiong Y."/>
            <person name="Grigoriev I.V."/>
            <person name="Hibbett D.S."/>
            <person name="Nagy L.G."/>
        </authorList>
    </citation>
    <scope>NUCLEOTIDE SEQUENCE [LARGE SCALE GENOMIC DNA]</scope>
    <source>
        <strain evidence="1 2">SZMC22713</strain>
    </source>
</reference>
<name>A0A4Y7PJ05_9AGAM</name>
<dbReference type="OrthoDB" id="3270296at2759"/>
<evidence type="ECO:0008006" key="3">
    <source>
        <dbReference type="Google" id="ProtNLM"/>
    </source>
</evidence>
<dbReference type="EMBL" id="ML170286">
    <property type="protein sequence ID" value="TDL15205.1"/>
    <property type="molecule type" value="Genomic_DNA"/>
</dbReference>
<protein>
    <recommendedName>
        <fullName evidence="3">F-box domain-containing protein</fullName>
    </recommendedName>
</protein>
<dbReference type="SUPFAM" id="SSF52047">
    <property type="entry name" value="RNI-like"/>
    <property type="match status" value="1"/>
</dbReference>
<evidence type="ECO:0000313" key="2">
    <source>
        <dbReference type="Proteomes" id="UP000294933"/>
    </source>
</evidence>